<keyword evidence="4" id="KW-1185">Reference proteome</keyword>
<dbReference type="AlphaFoldDB" id="A0A5C6S9N2"/>
<protein>
    <submittedName>
        <fullName evidence="3">DUF502 domain-containing protein</fullName>
    </submittedName>
</protein>
<gene>
    <name evidence="3" type="ORF">FQV27_02635</name>
</gene>
<dbReference type="PANTHER" id="PTHR31876:SF26">
    <property type="entry name" value="PROTEIN LIKE COV 2"/>
    <property type="match status" value="1"/>
</dbReference>
<keyword evidence="2" id="KW-1133">Transmembrane helix</keyword>
<reference evidence="3 4" key="1">
    <citation type="submission" date="2019-08" db="EMBL/GenBank/DDBJ databases">
        <authorList>
            <person name="Ye J."/>
        </authorList>
    </citation>
    <scope>NUCLEOTIDE SEQUENCE [LARGE SCALE GENOMIC DNA]</scope>
    <source>
        <strain evidence="3 4">TK008</strain>
    </source>
</reference>
<dbReference type="InterPro" id="IPR007462">
    <property type="entry name" value="COV1-like"/>
</dbReference>
<comment type="caution">
    <text evidence="3">The sequence shown here is derived from an EMBL/GenBank/DDBJ whole genome shotgun (WGS) entry which is preliminary data.</text>
</comment>
<evidence type="ECO:0000313" key="4">
    <source>
        <dbReference type="Proteomes" id="UP000321562"/>
    </source>
</evidence>
<dbReference type="RefSeq" id="WP_147096257.1">
    <property type="nucleotide sequence ID" value="NZ_JBHUFH010000002.1"/>
</dbReference>
<evidence type="ECO:0000256" key="1">
    <source>
        <dbReference type="SAM" id="MobiDB-lite"/>
    </source>
</evidence>
<name>A0A5C6S9N2_9RHOB</name>
<dbReference type="OrthoDB" id="9780267at2"/>
<feature type="region of interest" description="Disordered" evidence="1">
    <location>
        <begin position="230"/>
        <end position="250"/>
    </location>
</feature>
<evidence type="ECO:0000256" key="2">
    <source>
        <dbReference type="SAM" id="Phobius"/>
    </source>
</evidence>
<dbReference type="PANTHER" id="PTHR31876">
    <property type="entry name" value="COV-LIKE PROTEIN 1"/>
    <property type="match status" value="1"/>
</dbReference>
<proteinExistence type="predicted"/>
<keyword evidence="2" id="KW-0472">Membrane</keyword>
<feature type="transmembrane region" description="Helical" evidence="2">
    <location>
        <begin position="21"/>
        <end position="49"/>
    </location>
</feature>
<keyword evidence="2" id="KW-0812">Transmembrane</keyword>
<evidence type="ECO:0000313" key="3">
    <source>
        <dbReference type="EMBL" id="TXB70772.1"/>
    </source>
</evidence>
<sequence length="250" mass="27009">MTEDLPPLRPERPRRRRSGPISALRASFLTGLIVIAPVGITVWLIWTLTGWMDSWVLPLIPPRWRPENYIGIDLRGLGVVVFLIFTLLIGWIARGWIGRGVIGAGEALVTRMPIIGAVYGGLKQIAETIFTQGDDKFDRACLIEYPRKGLWGLGFVAGNAKGEIARRGTAAGRGNCLAVFVPTTPNPTSGFLLFVPETDVHILDMSVEDAAKLVISGGLVYPSDNLSISSGSAGSEMPRGNSVVKSTESR</sequence>
<dbReference type="Pfam" id="PF04367">
    <property type="entry name" value="DUF502"/>
    <property type="match status" value="1"/>
</dbReference>
<organism evidence="3 4">
    <name type="scientific">Paracoccus aurantiacus</name>
    <dbReference type="NCBI Taxonomy" id="2599412"/>
    <lineage>
        <taxon>Bacteria</taxon>
        <taxon>Pseudomonadati</taxon>
        <taxon>Pseudomonadota</taxon>
        <taxon>Alphaproteobacteria</taxon>
        <taxon>Rhodobacterales</taxon>
        <taxon>Paracoccaceae</taxon>
        <taxon>Paracoccus</taxon>
    </lineage>
</organism>
<dbReference type="EMBL" id="VOPL01000001">
    <property type="protein sequence ID" value="TXB70772.1"/>
    <property type="molecule type" value="Genomic_DNA"/>
</dbReference>
<dbReference type="Proteomes" id="UP000321562">
    <property type="component" value="Unassembled WGS sequence"/>
</dbReference>
<accession>A0A5C6S9N2</accession>
<feature type="transmembrane region" description="Helical" evidence="2">
    <location>
        <begin position="69"/>
        <end position="93"/>
    </location>
</feature>